<protein>
    <submittedName>
        <fullName evidence="2">Uncharacterized protein</fullName>
    </submittedName>
</protein>
<comment type="caution">
    <text evidence="2">The sequence shown here is derived from an EMBL/GenBank/DDBJ whole genome shotgun (WGS) entry which is preliminary data.</text>
</comment>
<sequence length="156" mass="17047">MIDKIAKLILSCPGATNQVLCLAYVMNLIVKIILCQFDAHCLPKKHKKGKKTKAKGNSNSEINEEALKSESGKEAIDNVASSESAGEDEDVLDLGELADTIEQKEKEMDEGILESKGEGVELGEDKWDQFEGTLWKNVKEVAVKVQPACIVLTKVS</sequence>
<feature type="compositionally biased region" description="Basic and acidic residues" evidence="1">
    <location>
        <begin position="65"/>
        <end position="76"/>
    </location>
</feature>
<organism evidence="2 3">
    <name type="scientific">Candolleomyces eurysporus</name>
    <dbReference type="NCBI Taxonomy" id="2828524"/>
    <lineage>
        <taxon>Eukaryota</taxon>
        <taxon>Fungi</taxon>
        <taxon>Dikarya</taxon>
        <taxon>Basidiomycota</taxon>
        <taxon>Agaricomycotina</taxon>
        <taxon>Agaricomycetes</taxon>
        <taxon>Agaricomycetidae</taxon>
        <taxon>Agaricales</taxon>
        <taxon>Agaricineae</taxon>
        <taxon>Psathyrellaceae</taxon>
        <taxon>Candolleomyces</taxon>
    </lineage>
</organism>
<keyword evidence="3" id="KW-1185">Reference proteome</keyword>
<reference evidence="2" key="1">
    <citation type="submission" date="2022-06" db="EMBL/GenBank/DDBJ databases">
        <title>Genome Sequence of Candolleomyces eurysporus.</title>
        <authorList>
            <person name="Buettner E."/>
        </authorList>
    </citation>
    <scope>NUCLEOTIDE SEQUENCE</scope>
    <source>
        <strain evidence="2">VTCC 930004</strain>
    </source>
</reference>
<feature type="region of interest" description="Disordered" evidence="1">
    <location>
        <begin position="48"/>
        <end position="88"/>
    </location>
</feature>
<accession>A0A9W8J4N7</accession>
<dbReference type="Proteomes" id="UP001140091">
    <property type="component" value="Unassembled WGS sequence"/>
</dbReference>
<proteinExistence type="predicted"/>
<feature type="non-terminal residue" evidence="2">
    <location>
        <position position="156"/>
    </location>
</feature>
<name>A0A9W8J4N7_9AGAR</name>
<dbReference type="EMBL" id="JANBPK010000940">
    <property type="protein sequence ID" value="KAJ2928127.1"/>
    <property type="molecule type" value="Genomic_DNA"/>
</dbReference>
<dbReference type="OrthoDB" id="2748837at2759"/>
<evidence type="ECO:0000313" key="2">
    <source>
        <dbReference type="EMBL" id="KAJ2928127.1"/>
    </source>
</evidence>
<evidence type="ECO:0000313" key="3">
    <source>
        <dbReference type="Proteomes" id="UP001140091"/>
    </source>
</evidence>
<evidence type="ECO:0000256" key="1">
    <source>
        <dbReference type="SAM" id="MobiDB-lite"/>
    </source>
</evidence>
<gene>
    <name evidence="2" type="ORF">H1R20_g8969</name>
</gene>
<dbReference type="AlphaFoldDB" id="A0A9W8J4N7"/>